<gene>
    <name evidence="1" type="ORF">CISIN_1g046824mg</name>
</gene>
<dbReference type="EMBL" id="KK784873">
    <property type="protein sequence ID" value="KDO86761.1"/>
    <property type="molecule type" value="Genomic_DNA"/>
</dbReference>
<dbReference type="Proteomes" id="UP000027120">
    <property type="component" value="Unassembled WGS sequence"/>
</dbReference>
<proteinExistence type="predicted"/>
<reference evidence="1 2" key="1">
    <citation type="submission" date="2014-04" db="EMBL/GenBank/DDBJ databases">
        <authorList>
            <consortium name="International Citrus Genome Consortium"/>
            <person name="Gmitter F."/>
            <person name="Chen C."/>
            <person name="Farmerie W."/>
            <person name="Harkins T."/>
            <person name="Desany B."/>
            <person name="Mohiuddin M."/>
            <person name="Kodira C."/>
            <person name="Borodovsky M."/>
            <person name="Lomsadze A."/>
            <person name="Burns P."/>
            <person name="Jenkins J."/>
            <person name="Prochnik S."/>
            <person name="Shu S."/>
            <person name="Chapman J."/>
            <person name="Pitluck S."/>
            <person name="Schmutz J."/>
            <person name="Rokhsar D."/>
        </authorList>
    </citation>
    <scope>NUCLEOTIDE SEQUENCE</scope>
</reference>
<sequence length="92" mass="10732">MIKPSINQGPRRIAGDADALRFIRCTIMTNYHDHADAMPRLFLKHLALYTVTLCNSKYSQTEIPFFITPTIFLSFYFFNCRVEIGDKVLKRQ</sequence>
<keyword evidence="2" id="KW-1185">Reference proteome</keyword>
<dbReference type="AlphaFoldDB" id="A0A067HFV0"/>
<accession>A0A067HFV0</accession>
<evidence type="ECO:0000313" key="1">
    <source>
        <dbReference type="EMBL" id="KDO86761.1"/>
    </source>
</evidence>
<protein>
    <submittedName>
        <fullName evidence="1">Uncharacterized protein</fullName>
    </submittedName>
</protein>
<organism evidence="1 2">
    <name type="scientific">Citrus sinensis</name>
    <name type="common">Sweet orange</name>
    <name type="synonym">Citrus aurantium var. sinensis</name>
    <dbReference type="NCBI Taxonomy" id="2711"/>
    <lineage>
        <taxon>Eukaryota</taxon>
        <taxon>Viridiplantae</taxon>
        <taxon>Streptophyta</taxon>
        <taxon>Embryophyta</taxon>
        <taxon>Tracheophyta</taxon>
        <taxon>Spermatophyta</taxon>
        <taxon>Magnoliopsida</taxon>
        <taxon>eudicotyledons</taxon>
        <taxon>Gunneridae</taxon>
        <taxon>Pentapetalae</taxon>
        <taxon>rosids</taxon>
        <taxon>malvids</taxon>
        <taxon>Sapindales</taxon>
        <taxon>Rutaceae</taxon>
        <taxon>Aurantioideae</taxon>
        <taxon>Citrus</taxon>
    </lineage>
</organism>
<evidence type="ECO:0000313" key="2">
    <source>
        <dbReference type="Proteomes" id="UP000027120"/>
    </source>
</evidence>
<name>A0A067HFV0_CITSI</name>